<dbReference type="AlphaFoldDB" id="A0A975T328"/>
<dbReference type="EMBL" id="CP077062">
    <property type="protein sequence ID" value="QWZ10646.1"/>
    <property type="molecule type" value="Genomic_DNA"/>
</dbReference>
<keyword evidence="1 3" id="KW-0489">Methyltransferase</keyword>
<name>A0A975T328_9ACTN</name>
<protein>
    <submittedName>
        <fullName evidence="3">SAM-dependent methyltransferase</fullName>
        <ecNumber evidence="3">2.1.1.-</ecNumber>
    </submittedName>
</protein>
<dbReference type="EC" id="2.1.1.-" evidence="3"/>
<keyword evidence="2 3" id="KW-0808">Transferase</keyword>
<dbReference type="PANTHER" id="PTHR12049">
    <property type="entry name" value="PROTEIN ARGININE METHYLTRANSFERASE NDUFAF7, MITOCHONDRIAL"/>
    <property type="match status" value="1"/>
</dbReference>
<dbReference type="GO" id="GO:0035243">
    <property type="term" value="F:protein-arginine omega-N symmetric methyltransferase activity"/>
    <property type="evidence" value="ECO:0007669"/>
    <property type="project" value="TreeGrafter"/>
</dbReference>
<reference evidence="3" key="1">
    <citation type="submission" date="2021-06" db="EMBL/GenBank/DDBJ databases">
        <title>Complete genome sequence of Nocardioides sp. G188.</title>
        <authorList>
            <person name="Im W.-T."/>
        </authorList>
    </citation>
    <scope>NUCLEOTIDE SEQUENCE</scope>
    <source>
        <strain evidence="3">G188</strain>
    </source>
</reference>
<gene>
    <name evidence="3" type="ORF">KRR39_17385</name>
</gene>
<proteinExistence type="predicted"/>
<dbReference type="Pfam" id="PF02636">
    <property type="entry name" value="Methyltransf_28"/>
    <property type="match status" value="1"/>
</dbReference>
<sequence length="319" mass="33918">MPAVPPPTPHPTWKQAWDAALYGADGFFRREAPAAHFRTSVHASPLFARALATMTREAGLDTVVDIGAGRGELLTALRALDPGLDLLGVEVAARPPGLDPAIAWTTALPEAVEGLVVANEWLDNIPCHVVEVAPDGRLVVVHVDPATGQETLGQPLGHSTVAPSLAAWVERWWPLDAREPGTRAEVGSTRDAAWADVVARVTRGIAVAVDYGHTAQHRPPFGSLRSYRRGQEVDVLPDGSRDVTAHVAVDAVADRVGGVVRRQRDVLRELGVSGERPDLGLATRDPAAYVRALAGATEAAELTAEGGLGDFFWVVTVRD</sequence>
<dbReference type="Proteomes" id="UP000683575">
    <property type="component" value="Chromosome"/>
</dbReference>
<dbReference type="KEGG" id="nps:KRR39_17385"/>
<accession>A0A975T328</accession>
<evidence type="ECO:0000256" key="1">
    <source>
        <dbReference type="ARBA" id="ARBA00022603"/>
    </source>
</evidence>
<keyword evidence="4" id="KW-1185">Reference proteome</keyword>
<dbReference type="GO" id="GO:0032259">
    <property type="term" value="P:methylation"/>
    <property type="evidence" value="ECO:0007669"/>
    <property type="project" value="UniProtKB-KW"/>
</dbReference>
<dbReference type="InterPro" id="IPR003788">
    <property type="entry name" value="NDUFAF7"/>
</dbReference>
<evidence type="ECO:0000313" key="3">
    <source>
        <dbReference type="EMBL" id="QWZ10646.1"/>
    </source>
</evidence>
<evidence type="ECO:0000313" key="4">
    <source>
        <dbReference type="Proteomes" id="UP000683575"/>
    </source>
</evidence>
<dbReference type="PANTHER" id="PTHR12049:SF7">
    <property type="entry name" value="PROTEIN ARGININE METHYLTRANSFERASE NDUFAF7, MITOCHONDRIAL"/>
    <property type="match status" value="1"/>
</dbReference>
<organism evidence="3 4">
    <name type="scientific">Nocardioides panacis</name>
    <dbReference type="NCBI Taxonomy" id="2849501"/>
    <lineage>
        <taxon>Bacteria</taxon>
        <taxon>Bacillati</taxon>
        <taxon>Actinomycetota</taxon>
        <taxon>Actinomycetes</taxon>
        <taxon>Propionibacteriales</taxon>
        <taxon>Nocardioidaceae</taxon>
        <taxon>Nocardioides</taxon>
    </lineage>
</organism>
<evidence type="ECO:0000256" key="2">
    <source>
        <dbReference type="ARBA" id="ARBA00022679"/>
    </source>
</evidence>